<name>I3JH99_ORENI</name>
<sequence length="368" mass="42253">VSVDLFFWHSNRLMAFLLPEKTFFKTRNMFLLLLCVFLSCLPFYLSAQTDRQNERPIIGKLMLNFLLFLYHSGKCQHYKIKTHVRCVFVPTGVLAQDVYLPQPNETAYIAASYVKFLESAGARVVPVMINQTLEEYKTLFNSINGILYPGGGVSIVSSGYERAAKIFYELAIEANKRGDYFPVWGTCLGFEQLMYLTSKKTILAYTNTSGVALPLNFTNAEDSRMFKGFPAQLMKDLASEPLTVNSHKWSLGMLTYNTNEELKKFYKVLSVNTDGNVEFVSTVEAYDYPIYGTQWHPEKNAFEWTRPSIPHSPSAVKTTFYMAEFFVNEARKNFHKFETEEGESKALIYNYNPVYTGTKSAFEQTYFF</sequence>
<dbReference type="PANTHER" id="PTHR11315:SF20">
    <property type="entry name" value="GAMMA-GLUTAMYL HYDROLASE"/>
    <property type="match status" value="1"/>
</dbReference>
<organism evidence="8 9">
    <name type="scientific">Oreochromis niloticus</name>
    <name type="common">Nile tilapia</name>
    <name type="synonym">Tilapia nilotica</name>
    <dbReference type="NCBI Taxonomy" id="8128"/>
    <lineage>
        <taxon>Eukaryota</taxon>
        <taxon>Metazoa</taxon>
        <taxon>Chordata</taxon>
        <taxon>Craniata</taxon>
        <taxon>Vertebrata</taxon>
        <taxon>Euteleostomi</taxon>
        <taxon>Actinopterygii</taxon>
        <taxon>Neopterygii</taxon>
        <taxon>Teleostei</taxon>
        <taxon>Neoteleostei</taxon>
        <taxon>Acanthomorphata</taxon>
        <taxon>Ovalentaria</taxon>
        <taxon>Cichlomorphae</taxon>
        <taxon>Cichliformes</taxon>
        <taxon>Cichlidae</taxon>
        <taxon>African cichlids</taxon>
        <taxon>Pseudocrenilabrinae</taxon>
        <taxon>Oreochromini</taxon>
        <taxon>Oreochromis</taxon>
    </lineage>
</organism>
<dbReference type="InterPro" id="IPR011697">
    <property type="entry name" value="Peptidase_C26"/>
</dbReference>
<dbReference type="PANTHER" id="PTHR11315">
    <property type="entry name" value="PROTEASE FAMILY C26 GAMMA-GLUTAMYL HYDROLASE"/>
    <property type="match status" value="1"/>
</dbReference>
<evidence type="ECO:0000256" key="6">
    <source>
        <dbReference type="PIRSR" id="PIRSR615527-1"/>
    </source>
</evidence>
<comment type="similarity">
    <text evidence="2">Belongs to the peptidase C26 family.</text>
</comment>
<keyword evidence="4" id="KW-0732">Signal</keyword>
<dbReference type="STRING" id="8128.ENSONIP00000061735"/>
<accession>I3JH99</accession>
<evidence type="ECO:0000256" key="7">
    <source>
        <dbReference type="PROSITE-ProRule" id="PRU00607"/>
    </source>
</evidence>
<feature type="active site" evidence="7">
    <location>
        <position position="296"/>
    </location>
</feature>
<reference evidence="8" key="2">
    <citation type="submission" date="2025-08" db="UniProtKB">
        <authorList>
            <consortium name="Ensembl"/>
        </authorList>
    </citation>
    <scope>IDENTIFICATION</scope>
</reference>
<dbReference type="GO" id="GO:0005576">
    <property type="term" value="C:extracellular region"/>
    <property type="evidence" value="ECO:0007669"/>
    <property type="project" value="UniProtKB-SubCell"/>
</dbReference>
<dbReference type="GO" id="GO:0005773">
    <property type="term" value="C:vacuole"/>
    <property type="evidence" value="ECO:0007669"/>
    <property type="project" value="TreeGrafter"/>
</dbReference>
<feature type="active site" description="Nucleophile" evidence="6 7">
    <location>
        <position position="187"/>
    </location>
</feature>
<dbReference type="eggNOG" id="KOG1559">
    <property type="taxonomic scope" value="Eukaryota"/>
</dbReference>
<feature type="active site" description="Proton donor" evidence="6">
    <location>
        <position position="296"/>
    </location>
</feature>
<evidence type="ECO:0000256" key="1">
    <source>
        <dbReference type="ARBA" id="ARBA00004239"/>
    </source>
</evidence>
<dbReference type="Ensembl" id="ENSONIT00000008247.2">
    <property type="protein sequence ID" value="ENSONIP00000008242.2"/>
    <property type="gene ID" value="ENSONIG00000006535.2"/>
</dbReference>
<evidence type="ECO:0000256" key="5">
    <source>
        <dbReference type="ARBA" id="ARBA00022801"/>
    </source>
</evidence>
<keyword evidence="3" id="KW-0964">Secreted</keyword>
<dbReference type="HOGENOM" id="CLU_058704_1_1_1"/>
<reference evidence="9" key="1">
    <citation type="submission" date="2012-01" db="EMBL/GenBank/DDBJ databases">
        <title>The Genome Sequence of Oreochromis niloticus (Nile Tilapia).</title>
        <authorList>
            <consortium name="Broad Institute Genome Assembly Team"/>
            <consortium name="Broad Institute Sequencing Platform"/>
            <person name="Di Palma F."/>
            <person name="Johnson J."/>
            <person name="Lander E.S."/>
            <person name="Lindblad-Toh K."/>
        </authorList>
    </citation>
    <scope>NUCLEOTIDE SEQUENCE [LARGE SCALE GENOMIC DNA]</scope>
</reference>
<dbReference type="EC" id="3.4.19.9" evidence="7"/>
<dbReference type="AlphaFoldDB" id="I3JH99"/>
<dbReference type="Gene3D" id="3.40.50.880">
    <property type="match status" value="1"/>
</dbReference>
<evidence type="ECO:0000256" key="2">
    <source>
        <dbReference type="ARBA" id="ARBA00011083"/>
    </source>
</evidence>
<comment type="catalytic activity">
    <reaction evidence="7">
        <text>(6S)-5,6,7,8-tetrahydrofolyl-(gamma-L-Glu)(n) + (n-1) H2O = (6S)-5,6,7,8-tetrahydrofolate + (n-1) L-glutamate</text>
        <dbReference type="Rhea" id="RHEA:56784"/>
        <dbReference type="Rhea" id="RHEA-COMP:14738"/>
        <dbReference type="ChEBI" id="CHEBI:15377"/>
        <dbReference type="ChEBI" id="CHEBI:29985"/>
        <dbReference type="ChEBI" id="CHEBI:57453"/>
        <dbReference type="ChEBI" id="CHEBI:141005"/>
        <dbReference type="EC" id="3.4.19.9"/>
    </reaction>
</comment>
<dbReference type="SUPFAM" id="SSF52317">
    <property type="entry name" value="Class I glutamine amidotransferase-like"/>
    <property type="match status" value="1"/>
</dbReference>
<keyword evidence="9" id="KW-1185">Reference proteome</keyword>
<dbReference type="OMA" id="EPVSSHF"/>
<dbReference type="GeneTree" id="ENSGT00490000043388"/>
<evidence type="ECO:0000313" key="9">
    <source>
        <dbReference type="Proteomes" id="UP000005207"/>
    </source>
</evidence>
<evidence type="ECO:0000313" key="8">
    <source>
        <dbReference type="Ensembl" id="ENSONIP00000008242.2"/>
    </source>
</evidence>
<proteinExistence type="inferred from homology"/>
<dbReference type="PROSITE" id="PS51275">
    <property type="entry name" value="PEPTIDASE_C26_GGH"/>
    <property type="match status" value="1"/>
</dbReference>
<reference evidence="8" key="3">
    <citation type="submission" date="2025-09" db="UniProtKB">
        <authorList>
            <consortium name="Ensembl"/>
        </authorList>
    </citation>
    <scope>IDENTIFICATION</scope>
</reference>
<keyword evidence="5 7" id="KW-0378">Hydrolase</keyword>
<comment type="subcellular location">
    <subcellularLocation>
        <location evidence="1">Secreted</location>
        <location evidence="1">Extracellular space</location>
    </subcellularLocation>
</comment>
<dbReference type="Proteomes" id="UP000005207">
    <property type="component" value="Linkage group LG9"/>
</dbReference>
<dbReference type="GO" id="GO:0034722">
    <property type="term" value="F:gamma-glutamyl-peptidase activity"/>
    <property type="evidence" value="ECO:0007669"/>
    <property type="project" value="UniProtKB-UniRule"/>
</dbReference>
<dbReference type="FunFam" id="3.40.50.880:FF:000024">
    <property type="entry name" value="Folate gamma-glutamyl hydrolase"/>
    <property type="match status" value="1"/>
</dbReference>
<dbReference type="InterPro" id="IPR015527">
    <property type="entry name" value="Pept_C26_g-glut_hydrolase"/>
</dbReference>
<dbReference type="InterPro" id="IPR029062">
    <property type="entry name" value="Class_I_gatase-like"/>
</dbReference>
<protein>
    <recommendedName>
        <fullName evidence="7">folate gamma-glutamyl hydrolase</fullName>
        <ecNumber evidence="7">3.4.19.9</ecNumber>
    </recommendedName>
</protein>
<dbReference type="PROSITE" id="PS51273">
    <property type="entry name" value="GATASE_TYPE_1"/>
    <property type="match status" value="1"/>
</dbReference>
<gene>
    <name evidence="8" type="primary">GGH</name>
    <name evidence="8" type="synonym">ggh</name>
</gene>
<evidence type="ECO:0000256" key="3">
    <source>
        <dbReference type="ARBA" id="ARBA00022525"/>
    </source>
</evidence>
<evidence type="ECO:0000256" key="4">
    <source>
        <dbReference type="ARBA" id="ARBA00022729"/>
    </source>
</evidence>
<dbReference type="GO" id="GO:0046900">
    <property type="term" value="P:tetrahydrofolylpolyglutamate metabolic process"/>
    <property type="evidence" value="ECO:0007669"/>
    <property type="project" value="TreeGrafter"/>
</dbReference>
<dbReference type="Pfam" id="PF07722">
    <property type="entry name" value="Peptidase_C26"/>
    <property type="match status" value="1"/>
</dbReference>